<comment type="similarity">
    <text evidence="2 10">Belongs to the TonB family.</text>
</comment>
<sequence length="221" mass="24313">MYADRYARRRIEPGSFAMALAVNGAILTGLVFFVNPNVSRHIETILTATAIPVEPPKSDPVPPKPIPQPRADDPLPRQAPEVSRTPIDLQPIDFGHSEPPPFTPVDLGNGGGGGTIPIEPIKPLPPVIVQPAIKDMANFQPVYPADERRAGNGGRVEVRVLVGVDGRVKDIERISATSDSFFEVTRRRALEKWRFTPATRDGIPFETWRRIGVSFVLNEDQ</sequence>
<dbReference type="Gene3D" id="3.30.1150.10">
    <property type="match status" value="1"/>
</dbReference>
<dbReference type="InterPro" id="IPR051045">
    <property type="entry name" value="TonB-dependent_transducer"/>
</dbReference>
<dbReference type="NCBIfam" id="TIGR01352">
    <property type="entry name" value="tonB_Cterm"/>
    <property type="match status" value="1"/>
</dbReference>
<comment type="subcellular location">
    <subcellularLocation>
        <location evidence="1 10">Cell inner membrane</location>
        <topology evidence="1 10">Single-pass membrane protein</topology>
        <orientation evidence="1 10">Periplasmic side</orientation>
    </subcellularLocation>
</comment>
<evidence type="ECO:0000313" key="14">
    <source>
        <dbReference type="Proteomes" id="UP001176468"/>
    </source>
</evidence>
<keyword evidence="6 10" id="KW-0812">Transmembrane</keyword>
<dbReference type="PRINTS" id="PR01374">
    <property type="entry name" value="TONBPROTEIN"/>
</dbReference>
<comment type="caution">
    <text evidence="13">The sequence shown here is derived from an EMBL/GenBank/DDBJ whole genome shotgun (WGS) entry which is preliminary data.</text>
</comment>
<dbReference type="RefSeq" id="WP_304559832.1">
    <property type="nucleotide sequence ID" value="NZ_JAUQSZ010000002.1"/>
</dbReference>
<evidence type="ECO:0000256" key="11">
    <source>
        <dbReference type="SAM" id="MobiDB-lite"/>
    </source>
</evidence>
<name>A0ABT8ZVX6_9SPHN</name>
<gene>
    <name evidence="13" type="ORF">Q5H94_03440</name>
</gene>
<evidence type="ECO:0000313" key="13">
    <source>
        <dbReference type="EMBL" id="MDO7841367.1"/>
    </source>
</evidence>
<evidence type="ECO:0000256" key="5">
    <source>
        <dbReference type="ARBA" id="ARBA00022519"/>
    </source>
</evidence>
<reference evidence="13" key="1">
    <citation type="submission" date="2023-07" db="EMBL/GenBank/DDBJ databases">
        <authorList>
            <person name="Kim M.K."/>
        </authorList>
    </citation>
    <scope>NUCLEOTIDE SEQUENCE</scope>
    <source>
        <strain evidence="13">CA1-15</strain>
    </source>
</reference>
<keyword evidence="5 10" id="KW-0997">Cell inner membrane</keyword>
<dbReference type="SUPFAM" id="SSF74653">
    <property type="entry name" value="TolA/TonB C-terminal domain"/>
    <property type="match status" value="1"/>
</dbReference>
<evidence type="ECO:0000256" key="1">
    <source>
        <dbReference type="ARBA" id="ARBA00004383"/>
    </source>
</evidence>
<protein>
    <recommendedName>
        <fullName evidence="10">Protein TonB</fullName>
    </recommendedName>
</protein>
<dbReference type="PROSITE" id="PS52015">
    <property type="entry name" value="TONB_CTD"/>
    <property type="match status" value="1"/>
</dbReference>
<keyword evidence="4 10" id="KW-1003">Cell membrane</keyword>
<keyword evidence="7 10" id="KW-0653">Protein transport</keyword>
<keyword evidence="14" id="KW-1185">Reference proteome</keyword>
<proteinExistence type="inferred from homology"/>
<dbReference type="Proteomes" id="UP001176468">
    <property type="component" value="Unassembled WGS sequence"/>
</dbReference>
<organism evidence="13 14">
    <name type="scientific">Sphingomonas immobilis</name>
    <dbReference type="NCBI Taxonomy" id="3063997"/>
    <lineage>
        <taxon>Bacteria</taxon>
        <taxon>Pseudomonadati</taxon>
        <taxon>Pseudomonadota</taxon>
        <taxon>Alphaproteobacteria</taxon>
        <taxon>Sphingomonadales</taxon>
        <taxon>Sphingomonadaceae</taxon>
        <taxon>Sphingomonas</taxon>
    </lineage>
</organism>
<feature type="domain" description="TonB C-terminal" evidence="12">
    <location>
        <begin position="128"/>
        <end position="221"/>
    </location>
</feature>
<evidence type="ECO:0000256" key="7">
    <source>
        <dbReference type="ARBA" id="ARBA00022927"/>
    </source>
</evidence>
<feature type="transmembrane region" description="Helical" evidence="10">
    <location>
        <begin position="15"/>
        <end position="34"/>
    </location>
</feature>
<evidence type="ECO:0000256" key="3">
    <source>
        <dbReference type="ARBA" id="ARBA00022448"/>
    </source>
</evidence>
<evidence type="ECO:0000256" key="6">
    <source>
        <dbReference type="ARBA" id="ARBA00022692"/>
    </source>
</evidence>
<keyword evidence="10" id="KW-0735">Signal-anchor</keyword>
<evidence type="ECO:0000256" key="8">
    <source>
        <dbReference type="ARBA" id="ARBA00022989"/>
    </source>
</evidence>
<dbReference type="InterPro" id="IPR037682">
    <property type="entry name" value="TonB_C"/>
</dbReference>
<keyword evidence="8 10" id="KW-1133">Transmembrane helix</keyword>
<evidence type="ECO:0000256" key="2">
    <source>
        <dbReference type="ARBA" id="ARBA00006555"/>
    </source>
</evidence>
<accession>A0ABT8ZVX6</accession>
<feature type="region of interest" description="Disordered" evidence="11">
    <location>
        <begin position="52"/>
        <end position="81"/>
    </location>
</feature>
<keyword evidence="3 10" id="KW-0813">Transport</keyword>
<evidence type="ECO:0000256" key="10">
    <source>
        <dbReference type="RuleBase" id="RU362123"/>
    </source>
</evidence>
<dbReference type="Pfam" id="PF03544">
    <property type="entry name" value="TonB_C"/>
    <property type="match status" value="1"/>
</dbReference>
<evidence type="ECO:0000256" key="4">
    <source>
        <dbReference type="ARBA" id="ARBA00022475"/>
    </source>
</evidence>
<dbReference type="EMBL" id="JAUQSZ010000002">
    <property type="protein sequence ID" value="MDO7841367.1"/>
    <property type="molecule type" value="Genomic_DNA"/>
</dbReference>
<dbReference type="PANTHER" id="PTHR33446">
    <property type="entry name" value="PROTEIN TONB-RELATED"/>
    <property type="match status" value="1"/>
</dbReference>
<evidence type="ECO:0000259" key="12">
    <source>
        <dbReference type="PROSITE" id="PS52015"/>
    </source>
</evidence>
<dbReference type="InterPro" id="IPR006260">
    <property type="entry name" value="TonB/TolA_C"/>
</dbReference>
<dbReference type="InterPro" id="IPR003538">
    <property type="entry name" value="TonB"/>
</dbReference>
<keyword evidence="9 10" id="KW-0472">Membrane</keyword>
<feature type="compositionally biased region" description="Pro residues" evidence="11">
    <location>
        <begin position="53"/>
        <end position="68"/>
    </location>
</feature>
<evidence type="ECO:0000256" key="9">
    <source>
        <dbReference type="ARBA" id="ARBA00023136"/>
    </source>
</evidence>
<comment type="function">
    <text evidence="10">Interacts with outer membrane receptor proteins that carry out high-affinity binding and energy dependent uptake into the periplasmic space of specific substrates. It could act to transduce energy from the cytoplasmic membrane to specific energy-requiring processes in the outer membrane, resulting in the release into the periplasm of ligands bound by these outer membrane proteins.</text>
</comment>